<dbReference type="InterPro" id="IPR051214">
    <property type="entry name" value="GH32_Enzymes"/>
</dbReference>
<dbReference type="Gene3D" id="2.60.120.560">
    <property type="entry name" value="Exo-inulinase, domain 1"/>
    <property type="match status" value="1"/>
</dbReference>
<evidence type="ECO:0000256" key="7">
    <source>
        <dbReference type="ARBA" id="ARBA00033367"/>
    </source>
</evidence>
<reference evidence="12" key="1">
    <citation type="submission" date="2019-11" db="EMBL/GenBank/DDBJ databases">
        <title>Draft Genome Sequence of Plant Growth-Promoting Rhizosphere-Associated Bacteria.</title>
        <authorList>
            <person name="Vasilyev I.Y."/>
            <person name="Radchenko V."/>
            <person name="Ilnitskaya E.V."/>
        </authorList>
    </citation>
    <scope>NUCLEOTIDE SEQUENCE</scope>
    <source>
        <strain evidence="12">VRA_517_n</strain>
    </source>
</reference>
<evidence type="ECO:0000256" key="2">
    <source>
        <dbReference type="ARBA" id="ARBA00009902"/>
    </source>
</evidence>
<evidence type="ECO:0000313" key="12">
    <source>
        <dbReference type="EMBL" id="MSE00616.1"/>
    </source>
</evidence>
<dbReference type="CDD" id="cd18623">
    <property type="entry name" value="GH32_ScrB-like"/>
    <property type="match status" value="1"/>
</dbReference>
<comment type="subcellular location">
    <subcellularLocation>
        <location evidence="9">Cytoplasm</location>
    </subcellularLocation>
</comment>
<feature type="domain" description="Glycosyl hydrolase family 32 N-terminal" evidence="10">
    <location>
        <begin position="33"/>
        <end position="338"/>
    </location>
</feature>
<dbReference type="InterPro" id="IPR013148">
    <property type="entry name" value="Glyco_hydro_32_N"/>
</dbReference>
<evidence type="ECO:0000256" key="8">
    <source>
        <dbReference type="RuleBase" id="RU362110"/>
    </source>
</evidence>
<gene>
    <name evidence="12" type="ORF">GKC39_00890</name>
</gene>
<evidence type="ECO:0000256" key="5">
    <source>
        <dbReference type="ARBA" id="ARBA00022801"/>
    </source>
</evidence>
<name>A0A6A8LBQ2_BACVE</name>
<protein>
    <recommendedName>
        <fullName evidence="4 8">Sucrose-6-phosphate hydrolase</fullName>
        <ecNumber evidence="3 8">3.2.1.26</ecNumber>
    </recommendedName>
    <alternativeName>
        <fullName evidence="7 9">Invertase</fullName>
    </alternativeName>
</protein>
<comment type="similarity">
    <text evidence="2 8">Belongs to the glycosyl hydrolase 32 family.</text>
</comment>
<evidence type="ECO:0000256" key="4">
    <source>
        <dbReference type="ARBA" id="ARBA00019623"/>
    </source>
</evidence>
<keyword evidence="9" id="KW-0963">Cytoplasm</keyword>
<dbReference type="SUPFAM" id="SSF75005">
    <property type="entry name" value="Arabinanase/levansucrase/invertase"/>
    <property type="match status" value="1"/>
</dbReference>
<dbReference type="AlphaFoldDB" id="A0A6A8LBQ2"/>
<dbReference type="NCBIfam" id="TIGR01322">
    <property type="entry name" value="scrB_fam"/>
    <property type="match status" value="1"/>
</dbReference>
<dbReference type="InterPro" id="IPR006232">
    <property type="entry name" value="Suc6P_hydrolase"/>
</dbReference>
<dbReference type="SUPFAM" id="SSF49899">
    <property type="entry name" value="Concanavalin A-like lectins/glucanases"/>
    <property type="match status" value="1"/>
</dbReference>
<proteinExistence type="inferred from homology"/>
<dbReference type="InterPro" id="IPR018053">
    <property type="entry name" value="Glyco_hydro_32_AS"/>
</dbReference>
<evidence type="ECO:0000256" key="6">
    <source>
        <dbReference type="ARBA" id="ARBA00023295"/>
    </source>
</evidence>
<sequence length="479" mass="54255">MRTPDQELRLQAEEAKKKRQETAASDPYRQNYHVMPPVGLLNDPNGVIQWNGVYHLFFQWQPFHTGHGAKFWAHVTTKDFVEWKEEEIALAPGEWYDKNGCYSGSAIEKDGRLCLMYTGNVRDGEGNRETYQCLAVSEDGIVFEKKGIVVRLPKGYTAHFRDPKVWKKDGAYYMVLGAQTEKLTGSAVLFTSENLTDWTFLGSIAGADSGGLGSFGYMWECPDLFSLDGTDVLLVCPQGLEADGIKYHNSHQAGYFLGRLHTEPPEFKHGEFTELDRGFDFYAAQTLEDDKGRRILFAWMGVPDQHEDKHPTHAYHWIHCLTMPRQLSLSNGRIIQRPLPEMKSRRTDEQKRRLQLNCSSVSLPVKDASRAEVLLEDITCESGFEISIRGAARFIFHQEEGLAVLERTAFSGEEKEKRSCAISELHSVQLFLDASSIELFLNDGEEVFSARYFPFPGNDDVTVTSVGKTEINASIWTLL</sequence>
<evidence type="ECO:0000256" key="1">
    <source>
        <dbReference type="ARBA" id="ARBA00004914"/>
    </source>
</evidence>
<dbReference type="GO" id="GO:0005985">
    <property type="term" value="P:sucrose metabolic process"/>
    <property type="evidence" value="ECO:0007669"/>
    <property type="project" value="UniProtKB-UniPathway"/>
</dbReference>
<keyword evidence="9" id="KW-0119">Carbohydrate metabolism</keyword>
<dbReference type="GO" id="GO:0005737">
    <property type="term" value="C:cytoplasm"/>
    <property type="evidence" value="ECO:0007669"/>
    <property type="project" value="UniProtKB-SubCell"/>
</dbReference>
<accession>A0A6A8LBQ2</accession>
<dbReference type="InterPro" id="IPR023296">
    <property type="entry name" value="Glyco_hydro_beta-prop_sf"/>
</dbReference>
<dbReference type="GO" id="GO:0004564">
    <property type="term" value="F:beta-fructofuranosidase activity"/>
    <property type="evidence" value="ECO:0007669"/>
    <property type="project" value="UniProtKB-EC"/>
</dbReference>
<comment type="pathway">
    <text evidence="1 9">Glycan biosynthesis; sucrose metabolism.</text>
</comment>
<dbReference type="EMBL" id="WKKV01000001">
    <property type="protein sequence ID" value="MSE00616.1"/>
    <property type="molecule type" value="Genomic_DNA"/>
</dbReference>
<feature type="domain" description="Glycosyl hydrolase family 32 C-terminal" evidence="11">
    <location>
        <begin position="395"/>
        <end position="476"/>
    </location>
</feature>
<evidence type="ECO:0000256" key="3">
    <source>
        <dbReference type="ARBA" id="ARBA00012758"/>
    </source>
</evidence>
<dbReference type="UniPathway" id="UPA00238"/>
<dbReference type="PANTHER" id="PTHR43101:SF1">
    <property type="entry name" value="BETA-FRUCTOSIDASE"/>
    <property type="match status" value="1"/>
</dbReference>
<dbReference type="RefSeq" id="WP_063174464.1">
    <property type="nucleotide sequence ID" value="NZ_CP023133.1"/>
</dbReference>
<comment type="catalytic activity">
    <reaction evidence="8">
        <text>Hydrolysis of terminal non-reducing beta-D-fructofuranoside residues in beta-D-fructofuranosides.</text>
        <dbReference type="EC" id="3.2.1.26"/>
    </reaction>
</comment>
<keyword evidence="6 8" id="KW-0326">Glycosidase</keyword>
<dbReference type="Pfam" id="PF00251">
    <property type="entry name" value="Glyco_hydro_32N"/>
    <property type="match status" value="1"/>
</dbReference>
<dbReference type="Pfam" id="PF08244">
    <property type="entry name" value="Glyco_hydro_32C"/>
    <property type="match status" value="1"/>
</dbReference>
<organism evidence="12">
    <name type="scientific">Bacillus velezensis</name>
    <dbReference type="NCBI Taxonomy" id="492670"/>
    <lineage>
        <taxon>Bacteria</taxon>
        <taxon>Bacillati</taxon>
        <taxon>Bacillota</taxon>
        <taxon>Bacilli</taxon>
        <taxon>Bacillales</taxon>
        <taxon>Bacillaceae</taxon>
        <taxon>Bacillus</taxon>
        <taxon>Bacillus amyloliquefaciens group</taxon>
    </lineage>
</organism>
<dbReference type="PANTHER" id="PTHR43101">
    <property type="entry name" value="BETA-FRUCTOSIDASE"/>
    <property type="match status" value="1"/>
</dbReference>
<dbReference type="InterPro" id="IPR013320">
    <property type="entry name" value="ConA-like_dom_sf"/>
</dbReference>
<evidence type="ECO:0000259" key="10">
    <source>
        <dbReference type="Pfam" id="PF00251"/>
    </source>
</evidence>
<dbReference type="PROSITE" id="PS00609">
    <property type="entry name" value="GLYCOSYL_HYDROL_F32"/>
    <property type="match status" value="1"/>
</dbReference>
<dbReference type="Gene3D" id="2.115.10.20">
    <property type="entry name" value="Glycosyl hydrolase domain, family 43"/>
    <property type="match status" value="1"/>
</dbReference>
<comment type="caution">
    <text evidence="12">The sequence shown here is derived from an EMBL/GenBank/DDBJ whole genome shotgun (WGS) entry which is preliminary data.</text>
</comment>
<evidence type="ECO:0000256" key="9">
    <source>
        <dbReference type="RuleBase" id="RU365015"/>
    </source>
</evidence>
<dbReference type="SMART" id="SM00640">
    <property type="entry name" value="Glyco_32"/>
    <property type="match status" value="1"/>
</dbReference>
<dbReference type="InterPro" id="IPR013189">
    <property type="entry name" value="Glyco_hydro_32_C"/>
</dbReference>
<dbReference type="InterPro" id="IPR001362">
    <property type="entry name" value="Glyco_hydro_32"/>
</dbReference>
<comment type="function">
    <text evidence="9">Enables the bacterium to metabolize sucrose as a sole carbon source.</text>
</comment>
<evidence type="ECO:0000259" key="11">
    <source>
        <dbReference type="Pfam" id="PF08244"/>
    </source>
</evidence>
<keyword evidence="5 8" id="KW-0378">Hydrolase</keyword>
<dbReference type="EC" id="3.2.1.26" evidence="3 8"/>